<organism evidence="1">
    <name type="scientific">uncultured Dysgonomonas sp</name>
    <dbReference type="NCBI Taxonomy" id="206096"/>
    <lineage>
        <taxon>Bacteria</taxon>
        <taxon>Pseudomonadati</taxon>
        <taxon>Bacteroidota</taxon>
        <taxon>Bacteroidia</taxon>
        <taxon>Bacteroidales</taxon>
        <taxon>Dysgonomonadaceae</taxon>
        <taxon>Dysgonomonas</taxon>
        <taxon>environmental samples</taxon>
    </lineage>
</organism>
<name>A0A212JVP4_9BACT</name>
<reference evidence="1" key="1">
    <citation type="submission" date="2016-04" db="EMBL/GenBank/DDBJ databases">
        <authorList>
            <person name="Evans L.H."/>
            <person name="Alamgir A."/>
            <person name="Owens N."/>
            <person name="Weber N.D."/>
            <person name="Virtaneva K."/>
            <person name="Barbian K."/>
            <person name="Babar A."/>
            <person name="Rosenke K."/>
        </authorList>
    </citation>
    <scope>NUCLEOTIDE SEQUENCE</scope>
    <source>
        <strain evidence="1">86-1</strain>
    </source>
</reference>
<accession>A0A212JVP4</accession>
<gene>
    <name evidence="1" type="ORF">KL86DYS1_30573</name>
</gene>
<dbReference type="AlphaFoldDB" id="A0A212JVP4"/>
<dbReference type="EMBL" id="FLUM01000003">
    <property type="protein sequence ID" value="SBW03428.1"/>
    <property type="molecule type" value="Genomic_DNA"/>
</dbReference>
<proteinExistence type="predicted"/>
<sequence length="38" mass="4379">MGFYLDYSNVNMDNDCNYYSIIGGEDVLVCSVRILRIL</sequence>
<evidence type="ECO:0000313" key="1">
    <source>
        <dbReference type="EMBL" id="SBW03428.1"/>
    </source>
</evidence>
<protein>
    <submittedName>
        <fullName evidence="1">Uncharacterized protein</fullName>
    </submittedName>
</protein>